<dbReference type="SMART" id="SM00065">
    <property type="entry name" value="GAF"/>
    <property type="match status" value="1"/>
</dbReference>
<dbReference type="Pfam" id="PF04397">
    <property type="entry name" value="LytTR"/>
    <property type="match status" value="1"/>
</dbReference>
<organism evidence="2 3">
    <name type="scientific">Hymenobacter defluvii</name>
    <dbReference type="NCBI Taxonomy" id="2054411"/>
    <lineage>
        <taxon>Bacteria</taxon>
        <taxon>Pseudomonadati</taxon>
        <taxon>Bacteroidota</taxon>
        <taxon>Cytophagia</taxon>
        <taxon>Cytophagales</taxon>
        <taxon>Hymenobacteraceae</taxon>
        <taxon>Hymenobacter</taxon>
    </lineage>
</organism>
<comment type="caution">
    <text evidence="2">The sequence shown here is derived from an EMBL/GenBank/DDBJ whole genome shotgun (WGS) entry which is preliminary data.</text>
</comment>
<dbReference type="Pfam" id="PF01590">
    <property type="entry name" value="GAF"/>
    <property type="match status" value="1"/>
</dbReference>
<dbReference type="InterPro" id="IPR007492">
    <property type="entry name" value="LytTR_DNA-bd_dom"/>
</dbReference>
<dbReference type="Proteomes" id="UP000670527">
    <property type="component" value="Unassembled WGS sequence"/>
</dbReference>
<dbReference type="InterPro" id="IPR003018">
    <property type="entry name" value="GAF"/>
</dbReference>
<dbReference type="RefSeq" id="WP_208306589.1">
    <property type="nucleotide sequence ID" value="NZ_JAGETX010000002.1"/>
</dbReference>
<dbReference type="InterPro" id="IPR029016">
    <property type="entry name" value="GAF-like_dom_sf"/>
</dbReference>
<accession>A0ABS3T8H8</accession>
<evidence type="ECO:0000259" key="1">
    <source>
        <dbReference type="PROSITE" id="PS50930"/>
    </source>
</evidence>
<dbReference type="SUPFAM" id="SSF55781">
    <property type="entry name" value="GAF domain-like"/>
    <property type="match status" value="1"/>
</dbReference>
<dbReference type="PROSITE" id="PS50930">
    <property type="entry name" value="HTH_LYTTR"/>
    <property type="match status" value="1"/>
</dbReference>
<evidence type="ECO:0000313" key="2">
    <source>
        <dbReference type="EMBL" id="MBO3269945.1"/>
    </source>
</evidence>
<feature type="domain" description="HTH LytTR-type" evidence="1">
    <location>
        <begin position="209"/>
        <end position="312"/>
    </location>
</feature>
<reference evidence="2 3" key="1">
    <citation type="submission" date="2021-03" db="EMBL/GenBank/DDBJ databases">
        <authorList>
            <person name="Kim M.K."/>
        </authorList>
    </citation>
    <scope>NUCLEOTIDE SEQUENCE [LARGE SCALE GENOMIC DNA]</scope>
    <source>
        <strain evidence="2 3">BT507</strain>
    </source>
</reference>
<sequence>MTKKSYKSQSSLISNDSGSREATRLEILRNYQILDTPKEQAFDDLAKLTAYICDTPIALISFIGADRQSVKAEVGGEGLHNLPRDIAFCNYVMLSEDLLEVEDAANDVDFQYNPLVVGKQKVRFYVGAPLLSPEGYPLGSLCAIDMVPRRLNEQQREALRILAREVVAHLELRRARLQLEKEKTQLFELLRPSTNKPDTVAAEEQYTEIFVRQEQKLVRVVTADITYVEALGDYVNIYTDRERLTVYSTMKELESRLPNRDFARIHRKYIVCLGRIIAIETDTALFETSKTTTLSLPIGNSYKAALLNRLNLI</sequence>
<evidence type="ECO:0000313" key="3">
    <source>
        <dbReference type="Proteomes" id="UP000670527"/>
    </source>
</evidence>
<dbReference type="Gene3D" id="3.30.450.40">
    <property type="match status" value="1"/>
</dbReference>
<keyword evidence="2" id="KW-0238">DNA-binding</keyword>
<proteinExistence type="predicted"/>
<dbReference type="SMART" id="SM00850">
    <property type="entry name" value="LytTR"/>
    <property type="match status" value="1"/>
</dbReference>
<name>A0ABS3T8H8_9BACT</name>
<dbReference type="GO" id="GO:0003677">
    <property type="term" value="F:DNA binding"/>
    <property type="evidence" value="ECO:0007669"/>
    <property type="project" value="UniProtKB-KW"/>
</dbReference>
<gene>
    <name evidence="2" type="ORF">J4D97_04715</name>
</gene>
<dbReference type="PANTHER" id="PTHR43102:SF2">
    <property type="entry name" value="GAF DOMAIN-CONTAINING PROTEIN"/>
    <property type="match status" value="1"/>
</dbReference>
<dbReference type="PANTHER" id="PTHR43102">
    <property type="entry name" value="SLR1143 PROTEIN"/>
    <property type="match status" value="1"/>
</dbReference>
<protein>
    <submittedName>
        <fullName evidence="2">GAF domain-containing DNA-binding protein</fullName>
    </submittedName>
</protein>
<keyword evidence="3" id="KW-1185">Reference proteome</keyword>
<dbReference type="Gene3D" id="2.40.50.1020">
    <property type="entry name" value="LytTr DNA-binding domain"/>
    <property type="match status" value="1"/>
</dbReference>
<dbReference type="EMBL" id="JAGETX010000002">
    <property type="protein sequence ID" value="MBO3269945.1"/>
    <property type="molecule type" value="Genomic_DNA"/>
</dbReference>